<dbReference type="AlphaFoldDB" id="A0A7X4K6U9"/>
<keyword evidence="3" id="KW-1185">Reference proteome</keyword>
<dbReference type="EMBL" id="WVTD01000007">
    <property type="protein sequence ID" value="MYL98391.1"/>
    <property type="molecule type" value="Genomic_DNA"/>
</dbReference>
<dbReference type="RefSeq" id="WP_160986024.1">
    <property type="nucleotide sequence ID" value="NZ_WVTD01000007.1"/>
</dbReference>
<evidence type="ECO:0000313" key="3">
    <source>
        <dbReference type="Proteomes" id="UP000465810"/>
    </source>
</evidence>
<organism evidence="2 3">
    <name type="scientific">Novosphingobium silvae</name>
    <dbReference type="NCBI Taxonomy" id="2692619"/>
    <lineage>
        <taxon>Bacteria</taxon>
        <taxon>Pseudomonadati</taxon>
        <taxon>Pseudomonadota</taxon>
        <taxon>Alphaproteobacteria</taxon>
        <taxon>Sphingomonadales</taxon>
        <taxon>Sphingomonadaceae</taxon>
        <taxon>Novosphingobium</taxon>
    </lineage>
</organism>
<name>A0A7X4K6U9_9SPHN</name>
<sequence>MSVEFKEALEREIAELESSLQSDPRFVKLQELQRLSQLYSPLAETMSGLKMMGVGLSVIGVSKPARSFGGGEAIVDGNRRMTSVARQKVLEDAENILRGRTEPTRTSDLYDALIAAGNDIGGDDPKNNLSAMLSKSPLFRSHKRAGWTLVATNTTVPDDDEEFDGRLEPQGPLEGHLPAKAMDVFGPRGKEYDL</sequence>
<feature type="region of interest" description="Disordered" evidence="1">
    <location>
        <begin position="155"/>
        <end position="194"/>
    </location>
</feature>
<evidence type="ECO:0000256" key="1">
    <source>
        <dbReference type="SAM" id="MobiDB-lite"/>
    </source>
</evidence>
<evidence type="ECO:0000313" key="2">
    <source>
        <dbReference type="EMBL" id="MYL98391.1"/>
    </source>
</evidence>
<dbReference type="Proteomes" id="UP000465810">
    <property type="component" value="Unassembled WGS sequence"/>
</dbReference>
<reference evidence="2 3" key="1">
    <citation type="submission" date="2019-12" db="EMBL/GenBank/DDBJ databases">
        <authorList>
            <person name="Feng G."/>
            <person name="Zhu H."/>
        </authorList>
    </citation>
    <scope>NUCLEOTIDE SEQUENCE [LARGE SCALE GENOMIC DNA]</scope>
    <source>
        <strain evidence="2 3">FGD1</strain>
    </source>
</reference>
<proteinExistence type="predicted"/>
<accession>A0A7X4K6U9</accession>
<comment type="caution">
    <text evidence="2">The sequence shown here is derived from an EMBL/GenBank/DDBJ whole genome shotgun (WGS) entry which is preliminary data.</text>
</comment>
<protein>
    <submittedName>
        <fullName evidence="2">Uncharacterized protein</fullName>
    </submittedName>
</protein>
<gene>
    <name evidence="2" type="ORF">GR702_11515</name>
</gene>